<dbReference type="Pfam" id="PF11838">
    <property type="entry name" value="ERAP1_C"/>
    <property type="match status" value="1"/>
</dbReference>
<evidence type="ECO:0000256" key="2">
    <source>
        <dbReference type="ARBA" id="ARBA00010136"/>
    </source>
</evidence>
<keyword evidence="4 9" id="KW-0479">Metal-binding</keyword>
<evidence type="ECO:0000256" key="11">
    <source>
        <dbReference type="RuleBase" id="RU364040"/>
    </source>
</evidence>
<dbReference type="InterPro" id="IPR042097">
    <property type="entry name" value="Aminopeptidase_N-like_N_sf"/>
</dbReference>
<comment type="cofactor">
    <cofactor evidence="9 11">
        <name>Zn(2+)</name>
        <dbReference type="ChEBI" id="CHEBI:29105"/>
    </cofactor>
    <text evidence="9 11">Binds 1 zinc ion per subunit.</text>
</comment>
<dbReference type="InterPro" id="IPR050344">
    <property type="entry name" value="Peptidase_M1_aminopeptidases"/>
</dbReference>
<dbReference type="CDD" id="cd09601">
    <property type="entry name" value="M1_APN-Q_like"/>
    <property type="match status" value="1"/>
</dbReference>
<evidence type="ECO:0000259" key="13">
    <source>
        <dbReference type="Pfam" id="PF01433"/>
    </source>
</evidence>
<dbReference type="PRINTS" id="PR00756">
    <property type="entry name" value="ALADIPTASE"/>
</dbReference>
<dbReference type="GO" id="GO:0070006">
    <property type="term" value="F:metalloaminopeptidase activity"/>
    <property type="evidence" value="ECO:0007669"/>
    <property type="project" value="TreeGrafter"/>
</dbReference>
<dbReference type="PANTHER" id="PTHR11533:SF294">
    <property type="entry name" value="THYROTROPIN-RELEASING HORMONE-DEGRADING ECTOENZYME"/>
    <property type="match status" value="1"/>
</dbReference>
<dbReference type="Gene3D" id="2.60.40.1730">
    <property type="entry name" value="tricorn interacting facor f3 domain"/>
    <property type="match status" value="1"/>
</dbReference>
<protein>
    <recommendedName>
        <fullName evidence="11">Aminopeptidase</fullName>
        <ecNumber evidence="11">3.4.11.-</ecNumber>
    </recommendedName>
</protein>
<dbReference type="PANTHER" id="PTHR11533">
    <property type="entry name" value="PROTEASE M1 ZINC METALLOPROTEASE"/>
    <property type="match status" value="1"/>
</dbReference>
<dbReference type="STRING" id="158441.A0A226ENZ7"/>
<evidence type="ECO:0000259" key="14">
    <source>
        <dbReference type="Pfam" id="PF11838"/>
    </source>
</evidence>
<comment type="caution">
    <text evidence="16">The sequence shown here is derived from an EMBL/GenBank/DDBJ whole genome shotgun (WGS) entry which is preliminary data.</text>
</comment>
<evidence type="ECO:0000256" key="4">
    <source>
        <dbReference type="ARBA" id="ARBA00022723"/>
    </source>
</evidence>
<gene>
    <name evidence="16" type="ORF">Fcan01_04624</name>
</gene>
<organism evidence="16 17">
    <name type="scientific">Folsomia candida</name>
    <name type="common">Springtail</name>
    <dbReference type="NCBI Taxonomy" id="158441"/>
    <lineage>
        <taxon>Eukaryota</taxon>
        <taxon>Metazoa</taxon>
        <taxon>Ecdysozoa</taxon>
        <taxon>Arthropoda</taxon>
        <taxon>Hexapoda</taxon>
        <taxon>Collembola</taxon>
        <taxon>Entomobryomorpha</taxon>
        <taxon>Isotomoidea</taxon>
        <taxon>Isotomidae</taxon>
        <taxon>Proisotominae</taxon>
        <taxon>Folsomia</taxon>
    </lineage>
</organism>
<feature type="domain" description="ERAP1-like C-terminal" evidence="14">
    <location>
        <begin position="600"/>
        <end position="919"/>
    </location>
</feature>
<evidence type="ECO:0000256" key="5">
    <source>
        <dbReference type="ARBA" id="ARBA00022801"/>
    </source>
</evidence>
<dbReference type="InterPro" id="IPR014782">
    <property type="entry name" value="Peptidase_M1_dom"/>
</dbReference>
<dbReference type="InterPro" id="IPR001930">
    <property type="entry name" value="Peptidase_M1"/>
</dbReference>
<dbReference type="GO" id="GO:0008270">
    <property type="term" value="F:zinc ion binding"/>
    <property type="evidence" value="ECO:0007669"/>
    <property type="project" value="UniProtKB-UniRule"/>
</dbReference>
<dbReference type="InterPro" id="IPR034016">
    <property type="entry name" value="M1_APN-typ"/>
</dbReference>
<dbReference type="EMBL" id="LNIX01000002">
    <property type="protein sequence ID" value="OXA59352.1"/>
    <property type="molecule type" value="Genomic_DNA"/>
</dbReference>
<dbReference type="GO" id="GO:0005615">
    <property type="term" value="C:extracellular space"/>
    <property type="evidence" value="ECO:0007669"/>
    <property type="project" value="TreeGrafter"/>
</dbReference>
<dbReference type="InterPro" id="IPR045357">
    <property type="entry name" value="Aminopeptidase_N-like_N"/>
</dbReference>
<keyword evidence="6 9" id="KW-0862">Zinc</keyword>
<dbReference type="GO" id="GO:0042277">
    <property type="term" value="F:peptide binding"/>
    <property type="evidence" value="ECO:0007669"/>
    <property type="project" value="TreeGrafter"/>
</dbReference>
<comment type="similarity">
    <text evidence="2 11">Belongs to the peptidase M1 family.</text>
</comment>
<keyword evidence="12" id="KW-0732">Signal</keyword>
<sequence>MKGLHYFLGVILIITANIGIIRGQTGLQVDFESGYPLPADGIDKGSSSILQSSAVGPLDDQTLEWRLPRDIMPEEYDLTITPILDEDVPGLGGPFTAPGEVTIALNVLKDTDKITLHLASTAFITLTSYEVIETETGTNLTVLSTTEDVLYQFKTFNMQAPLVNGTAYHIRMTFIAIITNGLDGLYRSAYVDPYTNTTKYIATTQMEALHARQMFPCFDEPAFKAKFFITIGRRTGNIALTTTQSLRNRTMAGFPGWQWEEFAPTGIKMPTYLLALIVSEFTYEEAPSNIFSKVVRTYAPAHYIDQDGGVYAAQKAAEILSFFESYYVEKYPLGKMDSAAVPSFFFGAMENYGLNIYRESALLYIPAESTETERYSITRILAHELGFATYVAQQGGDVVAPEFKASERWQNDAVQNSMQFDARSDYSHSVKIDDNAWITAGAMTWFDRMAYEKAGSLIRMMKGFLGEETLRNGLLKYLKDMQFQAAIQDDLFERLTEAAKNDSKLPRDLTMGDIMNTWTLQPGFPLLRVSVSDASGVLISQERFLNNEVQVEGHINQDTGLWHIPMAIATRSQPNPNGTVGSWLHNDVAMQYFLTNTSEWFVVNAGGNGFYRVLYDAPLTQLIQSELLTNHDFITSRTRSQLLDDYFNAAWQKHINIATALGLMEYLGNEREVVVWNTVLTNLRKPFNLLSSTGFWYTSLRFFLLPRLQSAVSLTGGVNNTALPDVNGGMPVIRNLQFLDWLCGFEDPECISYSTRLVTAWAANPSENPIRRDIKPVVYCAAVAGGGDTAFNFIHSQYILRNITVKQQGTLLNALACTKELPLIARLLEETLLDTGFYNQSAHVTVILSQLARNPLARAPLVNFLRESATTVESVAALGASNVITALATYTGTQIALDDIKAYIDEVTPAVPNFPVATRAAVTTIEQNIAWVADFAAPMSSFFEK</sequence>
<evidence type="ECO:0000313" key="16">
    <source>
        <dbReference type="EMBL" id="OXA59352.1"/>
    </source>
</evidence>
<feature type="signal peptide" evidence="12">
    <location>
        <begin position="1"/>
        <end position="23"/>
    </location>
</feature>
<feature type="domain" description="Peptidase M1 membrane alanine aminopeptidase" evidence="13">
    <location>
        <begin position="311"/>
        <end position="385"/>
    </location>
</feature>
<evidence type="ECO:0000256" key="8">
    <source>
        <dbReference type="PIRSR" id="PIRSR634016-1"/>
    </source>
</evidence>
<keyword evidence="5 11" id="KW-0378">Hydrolase</keyword>
<evidence type="ECO:0000256" key="10">
    <source>
        <dbReference type="PIRSR" id="PIRSR634016-4"/>
    </source>
</evidence>
<proteinExistence type="inferred from homology"/>
<keyword evidence="11 16" id="KW-0031">Aminopeptidase</keyword>
<dbReference type="InterPro" id="IPR024571">
    <property type="entry name" value="ERAP1-like_C_dom"/>
</dbReference>
<evidence type="ECO:0000256" key="7">
    <source>
        <dbReference type="ARBA" id="ARBA00023049"/>
    </source>
</evidence>
<dbReference type="Gene3D" id="1.25.50.20">
    <property type="match status" value="1"/>
</dbReference>
<dbReference type="GO" id="GO:0006508">
    <property type="term" value="P:proteolysis"/>
    <property type="evidence" value="ECO:0007669"/>
    <property type="project" value="UniProtKB-KW"/>
</dbReference>
<evidence type="ECO:0000313" key="17">
    <source>
        <dbReference type="Proteomes" id="UP000198287"/>
    </source>
</evidence>
<dbReference type="GO" id="GO:0005886">
    <property type="term" value="C:plasma membrane"/>
    <property type="evidence" value="ECO:0007669"/>
    <property type="project" value="UniProtKB-SubCell"/>
</dbReference>
<feature type="site" description="Transition state stabilizer" evidence="10">
    <location>
        <position position="451"/>
    </location>
</feature>
<feature type="domain" description="Peptidase M1 membrane alanine aminopeptidase" evidence="13">
    <location>
        <begin position="386"/>
        <end position="518"/>
    </location>
</feature>
<feature type="domain" description="Aminopeptidase N-like N-terminal" evidence="15">
    <location>
        <begin position="73"/>
        <end position="273"/>
    </location>
</feature>
<accession>A0A226ENZ7</accession>
<evidence type="ECO:0000256" key="9">
    <source>
        <dbReference type="PIRSR" id="PIRSR634016-3"/>
    </source>
</evidence>
<name>A0A226ENZ7_FOLCA</name>
<dbReference type="Proteomes" id="UP000198287">
    <property type="component" value="Unassembled WGS sequence"/>
</dbReference>
<evidence type="ECO:0000256" key="6">
    <source>
        <dbReference type="ARBA" id="ARBA00022833"/>
    </source>
</evidence>
<feature type="active site" description="Proton acceptor" evidence="8">
    <location>
        <position position="384"/>
    </location>
</feature>
<comment type="subcellular location">
    <subcellularLocation>
        <location evidence="1">Cell membrane</location>
        <topology evidence="1">Lipid-anchor</topology>
        <topology evidence="1">GPI-anchor</topology>
    </subcellularLocation>
</comment>
<keyword evidence="7 11" id="KW-0482">Metalloprotease</keyword>
<evidence type="ECO:0000256" key="3">
    <source>
        <dbReference type="ARBA" id="ARBA00022670"/>
    </source>
</evidence>
<feature type="chain" id="PRO_5012126910" description="Aminopeptidase" evidence="12">
    <location>
        <begin position="24"/>
        <end position="945"/>
    </location>
</feature>
<keyword evidence="17" id="KW-1185">Reference proteome</keyword>
<dbReference type="Pfam" id="PF17900">
    <property type="entry name" value="Peptidase_M1_N"/>
    <property type="match status" value="1"/>
</dbReference>
<dbReference type="SUPFAM" id="SSF55486">
    <property type="entry name" value="Metalloproteases ('zincins'), catalytic domain"/>
    <property type="match status" value="1"/>
</dbReference>
<reference evidence="16 17" key="1">
    <citation type="submission" date="2015-12" db="EMBL/GenBank/DDBJ databases">
        <title>The genome of Folsomia candida.</title>
        <authorList>
            <person name="Faddeeva A."/>
            <person name="Derks M.F."/>
            <person name="Anvar Y."/>
            <person name="Smit S."/>
            <person name="Van Straalen N."/>
            <person name="Roelofs D."/>
        </authorList>
    </citation>
    <scope>NUCLEOTIDE SEQUENCE [LARGE SCALE GENOMIC DNA]</scope>
    <source>
        <strain evidence="16 17">VU population</strain>
        <tissue evidence="16">Whole body</tissue>
    </source>
</reference>
<evidence type="ECO:0000259" key="15">
    <source>
        <dbReference type="Pfam" id="PF17900"/>
    </source>
</evidence>
<dbReference type="GO" id="GO:0005737">
    <property type="term" value="C:cytoplasm"/>
    <property type="evidence" value="ECO:0007669"/>
    <property type="project" value="TreeGrafter"/>
</dbReference>
<evidence type="ECO:0000256" key="1">
    <source>
        <dbReference type="ARBA" id="ARBA00004609"/>
    </source>
</evidence>
<dbReference type="AlphaFoldDB" id="A0A226ENZ7"/>
<dbReference type="Gene3D" id="2.60.40.1910">
    <property type="match status" value="1"/>
</dbReference>
<dbReference type="GO" id="GO:0043171">
    <property type="term" value="P:peptide catabolic process"/>
    <property type="evidence" value="ECO:0007669"/>
    <property type="project" value="TreeGrafter"/>
</dbReference>
<evidence type="ECO:0000256" key="12">
    <source>
        <dbReference type="SAM" id="SignalP"/>
    </source>
</evidence>
<dbReference type="Gene3D" id="1.10.390.10">
    <property type="entry name" value="Neutral Protease Domain 2"/>
    <property type="match status" value="2"/>
</dbReference>
<dbReference type="Pfam" id="PF01433">
    <property type="entry name" value="Peptidase_M1"/>
    <property type="match status" value="2"/>
</dbReference>
<dbReference type="OMA" id="EHWVLER"/>
<dbReference type="SUPFAM" id="SSF63737">
    <property type="entry name" value="Leukotriene A4 hydrolase N-terminal domain"/>
    <property type="match status" value="1"/>
</dbReference>
<dbReference type="InterPro" id="IPR027268">
    <property type="entry name" value="Peptidase_M4/M1_CTD_sf"/>
</dbReference>
<feature type="binding site" evidence="9">
    <location>
        <position position="383"/>
    </location>
    <ligand>
        <name>Zn(2+)</name>
        <dbReference type="ChEBI" id="CHEBI:29105"/>
        <note>catalytic</note>
    </ligand>
</feature>
<dbReference type="OrthoDB" id="10031169at2759"/>
<dbReference type="EC" id="3.4.11.-" evidence="11"/>
<keyword evidence="3 11" id="KW-0645">Protease</keyword>